<dbReference type="RefSeq" id="WP_275278339.1">
    <property type="nucleotide sequence ID" value="NZ_CP119108.1"/>
</dbReference>
<dbReference type="EMBL" id="CP119108">
    <property type="protein sequence ID" value="WEG09015.1"/>
    <property type="molecule type" value="Genomic_DNA"/>
</dbReference>
<reference evidence="3 4" key="1">
    <citation type="submission" date="2023-03" db="EMBL/GenBank/DDBJ databases">
        <title>Genome sequence of Microbacterium sp. KACC 23027.</title>
        <authorList>
            <person name="Kim S."/>
            <person name="Heo J."/>
            <person name="Kwon S.-W."/>
        </authorList>
    </citation>
    <scope>NUCLEOTIDE SEQUENCE [LARGE SCALE GENOMIC DNA]</scope>
    <source>
        <strain evidence="3 4">KACC 23027</strain>
    </source>
</reference>
<proteinExistence type="predicted"/>
<dbReference type="InterPro" id="IPR050300">
    <property type="entry name" value="GDXG_lipolytic_enzyme"/>
</dbReference>
<protein>
    <submittedName>
        <fullName evidence="3">Alpha/beta hydrolase</fullName>
    </submittedName>
</protein>
<evidence type="ECO:0000259" key="2">
    <source>
        <dbReference type="Pfam" id="PF07859"/>
    </source>
</evidence>
<keyword evidence="1 3" id="KW-0378">Hydrolase</keyword>
<dbReference type="Pfam" id="PF07859">
    <property type="entry name" value="Abhydrolase_3"/>
    <property type="match status" value="1"/>
</dbReference>
<keyword evidence="4" id="KW-1185">Reference proteome</keyword>
<accession>A0ABY8C187</accession>
<evidence type="ECO:0000313" key="3">
    <source>
        <dbReference type="EMBL" id="WEG09015.1"/>
    </source>
</evidence>
<dbReference type="PANTHER" id="PTHR48081">
    <property type="entry name" value="AB HYDROLASE SUPERFAMILY PROTEIN C4A8.06C"/>
    <property type="match status" value="1"/>
</dbReference>
<feature type="domain" description="Alpha/beta hydrolase fold-3" evidence="2">
    <location>
        <begin position="90"/>
        <end position="293"/>
    </location>
</feature>
<dbReference type="GO" id="GO:0016787">
    <property type="term" value="F:hydrolase activity"/>
    <property type="evidence" value="ECO:0007669"/>
    <property type="project" value="UniProtKB-KW"/>
</dbReference>
<gene>
    <name evidence="3" type="ORF">PU630_00185</name>
</gene>
<dbReference type="InterPro" id="IPR029058">
    <property type="entry name" value="AB_hydrolase_fold"/>
</dbReference>
<dbReference type="Gene3D" id="3.40.50.1820">
    <property type="entry name" value="alpha/beta hydrolase"/>
    <property type="match status" value="1"/>
</dbReference>
<dbReference type="InterPro" id="IPR013094">
    <property type="entry name" value="AB_hydrolase_3"/>
</dbReference>
<name>A0ABY8C187_9MICO</name>
<evidence type="ECO:0000256" key="1">
    <source>
        <dbReference type="ARBA" id="ARBA00022801"/>
    </source>
</evidence>
<sequence>MRRRRWPKVLGIVLGSVAAVVALVVVAFQVSPWPSVLLLRAVGDDGMGTARGNEAYVPDGIHSDLDLVYHDGMTLDVFRPASVSGPLPTIVWVHGGGFIGGIKAPLRPYLKILASHGFTTVNVEYTHAPEATYPTPVKQLSAALEYVRAHAGELGVDADQIVLGGDSAGAHIAGQTALAISDARYAADADLPRAIPATALRGAALFSGPFDLRLTNPENRQMAWFLNTVLWAYTGTKDFRTDPALASVSLPEHVTSSYPPTFLSTGPADPLLSHSESMAKALAAHGVDVTTLFFDPATTPDTVGHEYALALDTPQGKRAMVQLVAYLRRVTDGPEPPGVSADW</sequence>
<dbReference type="SUPFAM" id="SSF53474">
    <property type="entry name" value="alpha/beta-Hydrolases"/>
    <property type="match status" value="1"/>
</dbReference>
<dbReference type="PANTHER" id="PTHR48081:SF6">
    <property type="entry name" value="PEPTIDASE S9 PROLYL OLIGOPEPTIDASE CATALYTIC DOMAIN-CONTAINING PROTEIN"/>
    <property type="match status" value="1"/>
</dbReference>
<organism evidence="3 4">
    <name type="scientific">Microbacterium horticulturae</name>
    <dbReference type="NCBI Taxonomy" id="3028316"/>
    <lineage>
        <taxon>Bacteria</taxon>
        <taxon>Bacillati</taxon>
        <taxon>Actinomycetota</taxon>
        <taxon>Actinomycetes</taxon>
        <taxon>Micrococcales</taxon>
        <taxon>Microbacteriaceae</taxon>
        <taxon>Microbacterium</taxon>
    </lineage>
</organism>
<dbReference type="Proteomes" id="UP001214553">
    <property type="component" value="Chromosome"/>
</dbReference>
<evidence type="ECO:0000313" key="4">
    <source>
        <dbReference type="Proteomes" id="UP001214553"/>
    </source>
</evidence>